<evidence type="ECO:0000313" key="2">
    <source>
        <dbReference type="Ensembl" id="ENSCSEP00000005604.1"/>
    </source>
</evidence>
<dbReference type="AlphaFoldDB" id="A0A3P8UUW1"/>
<accession>A0A3P8UUW1</accession>
<evidence type="ECO:0000256" key="1">
    <source>
        <dbReference type="SAM" id="MobiDB-lite"/>
    </source>
</evidence>
<feature type="region of interest" description="Disordered" evidence="1">
    <location>
        <begin position="44"/>
        <end position="65"/>
    </location>
</feature>
<keyword evidence="3" id="KW-1185">Reference proteome</keyword>
<reference evidence="2" key="3">
    <citation type="submission" date="2025-09" db="UniProtKB">
        <authorList>
            <consortium name="Ensembl"/>
        </authorList>
    </citation>
    <scope>IDENTIFICATION</scope>
</reference>
<dbReference type="InParanoid" id="A0A3P8UUW1"/>
<proteinExistence type="predicted"/>
<sequence>SKGIFGETDGELKKVTKMCCTTLQSSVWIALSAHRGILVTRTPKGQTVARCQRDSEASNSSSPIT</sequence>
<reference evidence="2" key="2">
    <citation type="submission" date="2025-08" db="UniProtKB">
        <authorList>
            <consortium name="Ensembl"/>
        </authorList>
    </citation>
    <scope>IDENTIFICATION</scope>
</reference>
<protein>
    <submittedName>
        <fullName evidence="2">Uncharacterized protein</fullName>
    </submittedName>
</protein>
<name>A0A3P8UUW1_CYNSE</name>
<dbReference type="Proteomes" id="UP000265120">
    <property type="component" value="Chromosome 6"/>
</dbReference>
<organism evidence="2 3">
    <name type="scientific">Cynoglossus semilaevis</name>
    <name type="common">Tongue sole</name>
    <dbReference type="NCBI Taxonomy" id="244447"/>
    <lineage>
        <taxon>Eukaryota</taxon>
        <taxon>Metazoa</taxon>
        <taxon>Chordata</taxon>
        <taxon>Craniata</taxon>
        <taxon>Vertebrata</taxon>
        <taxon>Euteleostomi</taxon>
        <taxon>Actinopterygii</taxon>
        <taxon>Neopterygii</taxon>
        <taxon>Teleostei</taxon>
        <taxon>Neoteleostei</taxon>
        <taxon>Acanthomorphata</taxon>
        <taxon>Carangaria</taxon>
        <taxon>Pleuronectiformes</taxon>
        <taxon>Pleuronectoidei</taxon>
        <taxon>Cynoglossidae</taxon>
        <taxon>Cynoglossinae</taxon>
        <taxon>Cynoglossus</taxon>
    </lineage>
</organism>
<reference evidence="2 3" key="1">
    <citation type="journal article" date="2014" name="Nat. Genet.">
        <title>Whole-genome sequence of a flatfish provides insights into ZW sex chromosome evolution and adaptation to a benthic lifestyle.</title>
        <authorList>
            <person name="Chen S."/>
            <person name="Zhang G."/>
            <person name="Shao C."/>
            <person name="Huang Q."/>
            <person name="Liu G."/>
            <person name="Zhang P."/>
            <person name="Song W."/>
            <person name="An N."/>
            <person name="Chalopin D."/>
            <person name="Volff J.N."/>
            <person name="Hong Y."/>
            <person name="Li Q."/>
            <person name="Sha Z."/>
            <person name="Zhou H."/>
            <person name="Xie M."/>
            <person name="Yu Q."/>
            <person name="Liu Y."/>
            <person name="Xiang H."/>
            <person name="Wang N."/>
            <person name="Wu K."/>
            <person name="Yang C."/>
            <person name="Zhou Q."/>
            <person name="Liao X."/>
            <person name="Yang L."/>
            <person name="Hu Q."/>
            <person name="Zhang J."/>
            <person name="Meng L."/>
            <person name="Jin L."/>
            <person name="Tian Y."/>
            <person name="Lian J."/>
            <person name="Yang J."/>
            <person name="Miao G."/>
            <person name="Liu S."/>
            <person name="Liang Z."/>
            <person name="Yan F."/>
            <person name="Li Y."/>
            <person name="Sun B."/>
            <person name="Zhang H."/>
            <person name="Zhang J."/>
            <person name="Zhu Y."/>
            <person name="Du M."/>
            <person name="Zhao Y."/>
            <person name="Schartl M."/>
            <person name="Tang Q."/>
            <person name="Wang J."/>
        </authorList>
    </citation>
    <scope>NUCLEOTIDE SEQUENCE</scope>
</reference>
<evidence type="ECO:0000313" key="3">
    <source>
        <dbReference type="Proteomes" id="UP000265120"/>
    </source>
</evidence>
<dbReference type="Ensembl" id="ENSCSET00000005665.1">
    <property type="protein sequence ID" value="ENSCSEP00000005604.1"/>
    <property type="gene ID" value="ENSCSEG00000003624.1"/>
</dbReference>